<sequence length="235" mass="24235">MMAAEAGAEDGGSVTAAGMVGAVGGAESEHYPTLCRGKELGSQGPFLVGSGGDSLGTGGPALCSSLGFLALSSVPASLASRDALLETGQRPEVSGGLLLPPKPSTVAFPPLPPPPQPPSLAGGLGIVDEGDSLDGPEYEEEEVAIPLNAPPTNQLVVSPFHILVPGLILPQVQDFALPVIELHEIPVRPFLQPVKVPLDGSMTPWCISCSSWFCKLSMNILCLIVQIINEDLKQD</sequence>
<dbReference type="OrthoDB" id="9398300at2759"/>
<dbReference type="EMBL" id="QRBI01000113">
    <property type="protein sequence ID" value="RMC09809.1"/>
    <property type="molecule type" value="Genomic_DNA"/>
</dbReference>
<evidence type="ECO:0000313" key="1">
    <source>
        <dbReference type="EMBL" id="RMC09809.1"/>
    </source>
</evidence>
<protein>
    <submittedName>
        <fullName evidence="1">Uncharacterized protein</fullName>
    </submittedName>
</protein>
<dbReference type="STRING" id="333673.A0A3M0K9I5"/>
<comment type="caution">
    <text evidence="1">The sequence shown here is derived from an EMBL/GenBank/DDBJ whole genome shotgun (WGS) entry which is preliminary data.</text>
</comment>
<proteinExistence type="predicted"/>
<reference evidence="1 2" key="1">
    <citation type="submission" date="2018-07" db="EMBL/GenBank/DDBJ databases">
        <title>A high quality draft genome assembly of the barn swallow (H. rustica rustica).</title>
        <authorList>
            <person name="Formenti G."/>
            <person name="Chiara M."/>
            <person name="Poveda L."/>
            <person name="Francoijs K.-J."/>
            <person name="Bonisoli-Alquati A."/>
            <person name="Canova L."/>
            <person name="Gianfranceschi L."/>
            <person name="Horner D.S."/>
            <person name="Saino N."/>
        </authorList>
    </citation>
    <scope>NUCLEOTIDE SEQUENCE [LARGE SCALE GENOMIC DNA]</scope>
    <source>
        <strain evidence="1">Chelidonia</strain>
        <tissue evidence="1">Blood</tissue>
    </source>
</reference>
<keyword evidence="2" id="KW-1185">Reference proteome</keyword>
<accession>A0A3M0K9I5</accession>
<dbReference type="Proteomes" id="UP000269221">
    <property type="component" value="Unassembled WGS sequence"/>
</dbReference>
<evidence type="ECO:0000313" key="2">
    <source>
        <dbReference type="Proteomes" id="UP000269221"/>
    </source>
</evidence>
<organism evidence="1 2">
    <name type="scientific">Hirundo rustica rustica</name>
    <dbReference type="NCBI Taxonomy" id="333673"/>
    <lineage>
        <taxon>Eukaryota</taxon>
        <taxon>Metazoa</taxon>
        <taxon>Chordata</taxon>
        <taxon>Craniata</taxon>
        <taxon>Vertebrata</taxon>
        <taxon>Euteleostomi</taxon>
        <taxon>Archelosauria</taxon>
        <taxon>Archosauria</taxon>
        <taxon>Dinosauria</taxon>
        <taxon>Saurischia</taxon>
        <taxon>Theropoda</taxon>
        <taxon>Coelurosauria</taxon>
        <taxon>Aves</taxon>
        <taxon>Neognathae</taxon>
        <taxon>Neoaves</taxon>
        <taxon>Telluraves</taxon>
        <taxon>Australaves</taxon>
        <taxon>Passeriformes</taxon>
        <taxon>Sylvioidea</taxon>
        <taxon>Hirundinidae</taxon>
        <taxon>Hirundo</taxon>
    </lineage>
</organism>
<name>A0A3M0K9I5_HIRRU</name>
<dbReference type="AlphaFoldDB" id="A0A3M0K9I5"/>
<gene>
    <name evidence="1" type="ORF">DUI87_13596</name>
</gene>